<evidence type="ECO:0000313" key="1">
    <source>
        <dbReference type="EMBL" id="EST43006.1"/>
    </source>
</evidence>
<organism evidence="1">
    <name type="scientific">Spironucleus salmonicida</name>
    <dbReference type="NCBI Taxonomy" id="348837"/>
    <lineage>
        <taxon>Eukaryota</taxon>
        <taxon>Metamonada</taxon>
        <taxon>Diplomonadida</taxon>
        <taxon>Hexamitidae</taxon>
        <taxon>Hexamitinae</taxon>
        <taxon>Spironucleus</taxon>
    </lineage>
</organism>
<gene>
    <name evidence="1" type="ORF">SS50377_17307</name>
</gene>
<dbReference type="AlphaFoldDB" id="V6LH17"/>
<sequence length="530" mass="60379">MERVECGAGRDQLDHPLRHLADLREALLVEHVHQPCQLRPVQKPAQLLGLRVEVAAPRLQGEEVQHREALPAAHPVELEQERQHRSLVQVPLKLRRVPREYRCQLLRPLRAELVHLLHDQAVPRDFSELLRPERRLEHLPHEEHVRLEWVLRELLQNVEVDVVQLLVQVPRVSQRLAKEHQLELLEHVDLWRERVPAVHGLQAEGAQLLAEPDQAQHLAPGQHELLIEHARAHQKLPGALAVQEGLDLAVETELAHPGEVDLQAALYELALILVKLRQREVDLYLAPKIVAPLDPLQVADLNELLGILQRLALVAVLDLGPDLLQQVQRPPRESLLDLVQLARSKVLNEHGQHWQGHPLQRLVRILVQRDELALLLHLGMIGSVALQQLRERRPRCGVPQLLGSPRAVAELFLQHPQRARPSELQECREGHCGELGEELVLRGQLGPVPQVAGKQQREDEELRLLFERSTAKHAQVREISLEFGKKCRTELAARYDLDARDNGCQAVDEVHVRFCEAHVLKVIALLQLLI</sequence>
<accession>V6LH17</accession>
<protein>
    <submittedName>
        <fullName evidence="1">Uncharacterized protein</fullName>
    </submittedName>
</protein>
<reference evidence="1" key="1">
    <citation type="journal article" date="2014" name="PLoS Genet.">
        <title>The Genome of Spironucleus salmonicida Highlights a Fish Pathogen Adapted to Fluctuating Environments.</title>
        <authorList>
            <person name="Xu F."/>
            <person name="Jerlstrom-Hultqvist J."/>
            <person name="Einarsson E."/>
            <person name="Astvaldsson A."/>
            <person name="Svard S.G."/>
            <person name="Andersson J.O."/>
        </authorList>
    </citation>
    <scope>NUCLEOTIDE SEQUENCE</scope>
</reference>
<name>V6LH17_9EUKA</name>
<proteinExistence type="predicted"/>
<dbReference type="EMBL" id="KI546147">
    <property type="protein sequence ID" value="EST43006.1"/>
    <property type="molecule type" value="Genomic_DNA"/>
</dbReference>